<dbReference type="AlphaFoldDB" id="A0A8W8P2H3"/>
<evidence type="ECO:0000313" key="1">
    <source>
        <dbReference type="EnsemblMetazoa" id="G9250.1:cds"/>
    </source>
</evidence>
<organism evidence="1 2">
    <name type="scientific">Magallana gigas</name>
    <name type="common">Pacific oyster</name>
    <name type="synonym">Crassostrea gigas</name>
    <dbReference type="NCBI Taxonomy" id="29159"/>
    <lineage>
        <taxon>Eukaryota</taxon>
        <taxon>Metazoa</taxon>
        <taxon>Spiralia</taxon>
        <taxon>Lophotrochozoa</taxon>
        <taxon>Mollusca</taxon>
        <taxon>Bivalvia</taxon>
        <taxon>Autobranchia</taxon>
        <taxon>Pteriomorphia</taxon>
        <taxon>Ostreida</taxon>
        <taxon>Ostreoidea</taxon>
        <taxon>Ostreidae</taxon>
        <taxon>Magallana</taxon>
    </lineage>
</organism>
<keyword evidence="2" id="KW-1185">Reference proteome</keyword>
<dbReference type="EnsemblMetazoa" id="G9250.1">
    <property type="protein sequence ID" value="G9250.1:cds"/>
    <property type="gene ID" value="G9250"/>
</dbReference>
<accession>A0A8W8P2H3</accession>
<protein>
    <submittedName>
        <fullName evidence="1">Uncharacterized protein</fullName>
    </submittedName>
</protein>
<sequence>VSLNYPSGKKTALIQNDTHQKIYKALIRGTNVDSAIVEALCQSNPACIITGAAKIVKLESVKVCKRGSGCPLQKKDYSDFFNFSWDHLHEYFRHHCPALLSIISATVCDLTPQVSSKSYQHIILTACIGLHGRSQEMSLVQFVVDFMLKHGGCTERI</sequence>
<name>A0A8W8P2H3_MAGGI</name>
<evidence type="ECO:0000313" key="2">
    <source>
        <dbReference type="Proteomes" id="UP000005408"/>
    </source>
</evidence>
<dbReference type="Proteomes" id="UP000005408">
    <property type="component" value="Unassembled WGS sequence"/>
</dbReference>
<proteinExistence type="predicted"/>
<reference evidence="1" key="1">
    <citation type="submission" date="2022-08" db="UniProtKB">
        <authorList>
            <consortium name="EnsemblMetazoa"/>
        </authorList>
    </citation>
    <scope>IDENTIFICATION</scope>
    <source>
        <strain evidence="1">05x7-T-G4-1.051#20</strain>
    </source>
</reference>